<feature type="compositionally biased region" description="Low complexity" evidence="1">
    <location>
        <begin position="368"/>
        <end position="384"/>
    </location>
</feature>
<feature type="region of interest" description="Disordered" evidence="1">
    <location>
        <begin position="343"/>
        <end position="384"/>
    </location>
</feature>
<protein>
    <submittedName>
        <fullName evidence="2">Uncharacterized protein</fullName>
    </submittedName>
</protein>
<organism evidence="2">
    <name type="scientific">Fagus sylvatica</name>
    <name type="common">Beechnut</name>
    <dbReference type="NCBI Taxonomy" id="28930"/>
    <lineage>
        <taxon>Eukaryota</taxon>
        <taxon>Viridiplantae</taxon>
        <taxon>Streptophyta</taxon>
        <taxon>Embryophyta</taxon>
        <taxon>Tracheophyta</taxon>
        <taxon>Spermatophyta</taxon>
        <taxon>Magnoliopsida</taxon>
        <taxon>eudicotyledons</taxon>
        <taxon>Gunneridae</taxon>
        <taxon>Pentapetalae</taxon>
        <taxon>rosids</taxon>
        <taxon>fabids</taxon>
        <taxon>Fagales</taxon>
        <taxon>Fagaceae</taxon>
        <taxon>Fagus</taxon>
    </lineage>
</organism>
<sequence length="571" mass="63471">MLFLMISDAPVSLLSELVKMTHLVTSVCFRTTHLRGWMTNGLRLGRFIKAVFNASGQGCTSVLSFRVIEASLMLEATFWRQFLPRVALDSLSVPFRNFFVGVCRYAESGLGPPPLGDYLPPTSVLHRLSAELYSISNSALSTWGALRRSMAAGGFDWPAVLSEEPPEGPSSSREGERGYFIRSHHFGSGEASTADRAQTLGCLFLLFEDVTLYESASTAGLRFPIQPFIRELLDFLSLAPGQDRPEWVEGDHYLYGDSGETLTRSTLAPVWKDRVLRAHRLTTRAHTYYIQPELLFRHSFGPEPTTAVLSLIETNKKRVATMKINKSKLKDMVEKGVPVVPVSVKRKRTDDGPSSAPPTPSVRPSKTVPLVQASPSLPSSPPVVQIPDEEIPFVPFTDDGPTICRSLGLAAKRAEVAITELDFKEYAIARTEEISKLMSLNEAMVVSRRCLTAEDDLIRLKQRLAKSEASKKNMKRAVFELTAEKRDLLATVDSVKVKGARAAAISDYKASEAFEENNLQCFYSGFEAFRKQAKQKYPDLDFTDFQPYDDTDSVNEDGRKDDRDQADDATS</sequence>
<accession>A0A2N9ES48</accession>
<dbReference type="AlphaFoldDB" id="A0A2N9ES48"/>
<proteinExistence type="predicted"/>
<feature type="region of interest" description="Disordered" evidence="1">
    <location>
        <begin position="541"/>
        <end position="571"/>
    </location>
</feature>
<name>A0A2N9ES48_FAGSY</name>
<gene>
    <name evidence="2" type="ORF">FSB_LOCUS5266</name>
</gene>
<dbReference type="EMBL" id="OIVN01000269">
    <property type="protein sequence ID" value="SPC77384.1"/>
    <property type="molecule type" value="Genomic_DNA"/>
</dbReference>
<reference evidence="2" key="1">
    <citation type="submission" date="2018-02" db="EMBL/GenBank/DDBJ databases">
        <authorList>
            <person name="Cohen D.B."/>
            <person name="Kent A.D."/>
        </authorList>
    </citation>
    <scope>NUCLEOTIDE SEQUENCE</scope>
</reference>
<evidence type="ECO:0000256" key="1">
    <source>
        <dbReference type="SAM" id="MobiDB-lite"/>
    </source>
</evidence>
<evidence type="ECO:0000313" key="2">
    <source>
        <dbReference type="EMBL" id="SPC77384.1"/>
    </source>
</evidence>